<sequence>MPPGFQSLGLLASIFVRAASAVGWLYCSVPSTGTLPAQGSHCNTQKHLVRRHIFWRLLVFFTKTILIQPSMPSSRRPTKQPSLRVIFRTLTWHGLARKADSETFKGQGLVQRLIIREGGHGDYGSIRSTKIGGVCNSPSRGQLWTKRDTNGPADFLFSHESIQTCRAQQDTTALSQTFLKLSMVIAWWSDLPTALADASGSAIGLLALSSRAPPAPPKRITVHQLQHAGDRTGRSAQWGGSPRFLDSPSLLSNS</sequence>
<reference evidence="3" key="1">
    <citation type="journal article" date="2023" name="Mol. Phylogenet. Evol.">
        <title>Genome-scale phylogeny and comparative genomics of the fungal order Sordariales.</title>
        <authorList>
            <person name="Hensen N."/>
            <person name="Bonometti L."/>
            <person name="Westerberg I."/>
            <person name="Brannstrom I.O."/>
            <person name="Guillou S."/>
            <person name="Cros-Aarteil S."/>
            <person name="Calhoun S."/>
            <person name="Haridas S."/>
            <person name="Kuo A."/>
            <person name="Mondo S."/>
            <person name="Pangilinan J."/>
            <person name="Riley R."/>
            <person name="LaButti K."/>
            <person name="Andreopoulos B."/>
            <person name="Lipzen A."/>
            <person name="Chen C."/>
            <person name="Yan M."/>
            <person name="Daum C."/>
            <person name="Ng V."/>
            <person name="Clum A."/>
            <person name="Steindorff A."/>
            <person name="Ohm R.A."/>
            <person name="Martin F."/>
            <person name="Silar P."/>
            <person name="Natvig D.O."/>
            <person name="Lalanne C."/>
            <person name="Gautier V."/>
            <person name="Ament-Velasquez S.L."/>
            <person name="Kruys A."/>
            <person name="Hutchinson M.I."/>
            <person name="Powell A.J."/>
            <person name="Barry K."/>
            <person name="Miller A.N."/>
            <person name="Grigoriev I.V."/>
            <person name="Debuchy R."/>
            <person name="Gladieux P."/>
            <person name="Hiltunen Thoren M."/>
            <person name="Johannesson H."/>
        </authorList>
    </citation>
    <scope>NUCLEOTIDE SEQUENCE</scope>
    <source>
        <strain evidence="3">CBS 315.58</strain>
    </source>
</reference>
<dbReference type="Proteomes" id="UP001303160">
    <property type="component" value="Unassembled WGS sequence"/>
</dbReference>
<name>A0AAN7AV69_9PEZI</name>
<proteinExistence type="predicted"/>
<accession>A0AAN7AV69</accession>
<dbReference type="EMBL" id="MU863927">
    <property type="protein sequence ID" value="KAK4199807.1"/>
    <property type="molecule type" value="Genomic_DNA"/>
</dbReference>
<organism evidence="3 4">
    <name type="scientific">Triangularia verruculosa</name>
    <dbReference type="NCBI Taxonomy" id="2587418"/>
    <lineage>
        <taxon>Eukaryota</taxon>
        <taxon>Fungi</taxon>
        <taxon>Dikarya</taxon>
        <taxon>Ascomycota</taxon>
        <taxon>Pezizomycotina</taxon>
        <taxon>Sordariomycetes</taxon>
        <taxon>Sordariomycetidae</taxon>
        <taxon>Sordariales</taxon>
        <taxon>Podosporaceae</taxon>
        <taxon>Triangularia</taxon>
    </lineage>
</organism>
<dbReference type="AlphaFoldDB" id="A0AAN7AV69"/>
<keyword evidence="4" id="KW-1185">Reference proteome</keyword>
<gene>
    <name evidence="3" type="ORF">QBC40DRAFT_78296</name>
</gene>
<evidence type="ECO:0000256" key="2">
    <source>
        <dbReference type="SAM" id="SignalP"/>
    </source>
</evidence>
<reference evidence="3" key="2">
    <citation type="submission" date="2023-05" db="EMBL/GenBank/DDBJ databases">
        <authorList>
            <consortium name="Lawrence Berkeley National Laboratory"/>
            <person name="Steindorff A."/>
            <person name="Hensen N."/>
            <person name="Bonometti L."/>
            <person name="Westerberg I."/>
            <person name="Brannstrom I.O."/>
            <person name="Guillou S."/>
            <person name="Cros-Aarteil S."/>
            <person name="Calhoun S."/>
            <person name="Haridas S."/>
            <person name="Kuo A."/>
            <person name="Mondo S."/>
            <person name="Pangilinan J."/>
            <person name="Riley R."/>
            <person name="Labutti K."/>
            <person name="Andreopoulos B."/>
            <person name="Lipzen A."/>
            <person name="Chen C."/>
            <person name="Yanf M."/>
            <person name="Daum C."/>
            <person name="Ng V."/>
            <person name="Clum A."/>
            <person name="Ohm R."/>
            <person name="Martin F."/>
            <person name="Silar P."/>
            <person name="Natvig D."/>
            <person name="Lalanne C."/>
            <person name="Gautier V."/>
            <person name="Ament-Velasquez S.L."/>
            <person name="Kruys A."/>
            <person name="Hutchinson M.I."/>
            <person name="Powell A.J."/>
            <person name="Barry K."/>
            <person name="Miller A.N."/>
            <person name="Grigoriev I.V."/>
            <person name="Debuchy R."/>
            <person name="Gladieux P."/>
            <person name="Thoren M.H."/>
            <person name="Johannesson H."/>
        </authorList>
    </citation>
    <scope>NUCLEOTIDE SEQUENCE</scope>
    <source>
        <strain evidence="3">CBS 315.58</strain>
    </source>
</reference>
<feature type="region of interest" description="Disordered" evidence="1">
    <location>
        <begin position="216"/>
        <end position="254"/>
    </location>
</feature>
<feature type="chain" id="PRO_5042830985" evidence="2">
    <location>
        <begin position="22"/>
        <end position="254"/>
    </location>
</feature>
<protein>
    <submittedName>
        <fullName evidence="3">Uncharacterized protein</fullName>
    </submittedName>
</protein>
<comment type="caution">
    <text evidence="3">The sequence shown here is derived from an EMBL/GenBank/DDBJ whole genome shotgun (WGS) entry which is preliminary data.</text>
</comment>
<keyword evidence="2" id="KW-0732">Signal</keyword>
<evidence type="ECO:0000313" key="4">
    <source>
        <dbReference type="Proteomes" id="UP001303160"/>
    </source>
</evidence>
<feature type="signal peptide" evidence="2">
    <location>
        <begin position="1"/>
        <end position="21"/>
    </location>
</feature>
<evidence type="ECO:0000313" key="3">
    <source>
        <dbReference type="EMBL" id="KAK4199807.1"/>
    </source>
</evidence>
<evidence type="ECO:0000256" key="1">
    <source>
        <dbReference type="SAM" id="MobiDB-lite"/>
    </source>
</evidence>